<gene>
    <name evidence="6" type="ORF">GCM10010326_66110</name>
</gene>
<comment type="catalytic activity">
    <reaction evidence="4 5">
        <text>L-cysteine + L-glutamate + ATP = gamma-L-glutamyl-L-cysteine + ADP + phosphate + H(+)</text>
        <dbReference type="Rhea" id="RHEA:13285"/>
        <dbReference type="ChEBI" id="CHEBI:15378"/>
        <dbReference type="ChEBI" id="CHEBI:29985"/>
        <dbReference type="ChEBI" id="CHEBI:30616"/>
        <dbReference type="ChEBI" id="CHEBI:35235"/>
        <dbReference type="ChEBI" id="CHEBI:43474"/>
        <dbReference type="ChEBI" id="CHEBI:58173"/>
        <dbReference type="ChEBI" id="CHEBI:456216"/>
        <dbReference type="EC" id="6.3.2.2"/>
    </reaction>
</comment>
<dbReference type="PANTHER" id="PTHR36510">
    <property type="entry name" value="GLUTAMATE--CYSTEINE LIGASE 2-RELATED"/>
    <property type="match status" value="1"/>
</dbReference>
<proteinExistence type="inferred from homology"/>
<dbReference type="GO" id="GO:0016874">
    <property type="term" value="F:ligase activity"/>
    <property type="evidence" value="ECO:0007669"/>
    <property type="project" value="UniProtKB-KW"/>
</dbReference>
<dbReference type="InterPro" id="IPR014746">
    <property type="entry name" value="Gln_synth/guanido_kin_cat_dom"/>
</dbReference>
<dbReference type="InterPro" id="IPR006336">
    <property type="entry name" value="GCS2"/>
</dbReference>
<keyword evidence="3 5" id="KW-0067">ATP-binding</keyword>
<evidence type="ECO:0000256" key="2">
    <source>
        <dbReference type="ARBA" id="ARBA00022741"/>
    </source>
</evidence>
<sequence length="378" mass="41307">MRTGYHGFVITVGVEEEYLLLDPATGHPVARSEEVRRAAGLDDVAEESEVQPELLQAQVEVATPVCQELPEVAGHLLRLRHALSTAAERSGCRLAATASAPLVGEGQVPVTSGRRYGRLYDKGGRMAEELLINGMHVHVGMPDRETGVAVLNRIRVWLPTLLAMSANSPFWEGRDTSFASWRTLVFSRWPVGGVPPHFDGLTDYEESIDALVASSVISDTGQLYWHARLSEHYPTVEVRCMDVQLRVDDAAMLAGIVRALAATALRDHKNDVCEPKVRPEILQAAMWHAARHGLSSTLLDPYGRPAPAGDVLCELVEHITFALEEHGDTRHVEPLISRLLREGTGADQQRQALTRGADMTALTDFITQETILGAPEAG</sequence>
<dbReference type="Pfam" id="PF04107">
    <property type="entry name" value="GCS2"/>
    <property type="match status" value="1"/>
</dbReference>
<evidence type="ECO:0000256" key="1">
    <source>
        <dbReference type="ARBA" id="ARBA00022598"/>
    </source>
</evidence>
<name>A0ABQ3AN78_9ACTN</name>
<dbReference type="NCBIfam" id="TIGR02050">
    <property type="entry name" value="gshA_cyan_rel"/>
    <property type="match status" value="1"/>
</dbReference>
<comment type="function">
    <text evidence="5">ATP-dependent carboxylate-amine ligase which exhibits weak glutamate--cysteine ligase activity.</text>
</comment>
<dbReference type="NCBIfam" id="NF010041">
    <property type="entry name" value="PRK13517.1-1"/>
    <property type="match status" value="1"/>
</dbReference>
<comment type="caution">
    <text evidence="6">The sequence shown here is derived from an EMBL/GenBank/DDBJ whole genome shotgun (WGS) entry which is preliminary data.</text>
</comment>
<evidence type="ECO:0000256" key="4">
    <source>
        <dbReference type="ARBA" id="ARBA00048819"/>
    </source>
</evidence>
<dbReference type="SUPFAM" id="SSF55931">
    <property type="entry name" value="Glutamine synthetase/guanido kinase"/>
    <property type="match status" value="1"/>
</dbReference>
<dbReference type="Proteomes" id="UP000600946">
    <property type="component" value="Unassembled WGS sequence"/>
</dbReference>
<evidence type="ECO:0000313" key="6">
    <source>
        <dbReference type="EMBL" id="GGY62032.1"/>
    </source>
</evidence>
<evidence type="ECO:0000256" key="5">
    <source>
        <dbReference type="HAMAP-Rule" id="MF_01609"/>
    </source>
</evidence>
<accession>A0ABQ3AN78</accession>
<protein>
    <recommendedName>
        <fullName evidence="5">Putative glutamate--cysteine ligase 2</fullName>
        <ecNumber evidence="5">6.3.2.2</ecNumber>
    </recommendedName>
    <alternativeName>
        <fullName evidence="5">Gamma-glutamylcysteine synthetase 2</fullName>
        <shortName evidence="5">GCS 2</shortName>
        <shortName evidence="5">Gamma-GCS 2</shortName>
    </alternativeName>
</protein>
<dbReference type="HAMAP" id="MF_01609">
    <property type="entry name" value="Glu_cys_ligase_2"/>
    <property type="match status" value="1"/>
</dbReference>
<dbReference type="Gene3D" id="3.30.590.20">
    <property type="match status" value="1"/>
</dbReference>
<comment type="similarity">
    <text evidence="5">Belongs to the glutamate--cysteine ligase type 2 family. YbdK subfamily.</text>
</comment>
<evidence type="ECO:0000313" key="7">
    <source>
        <dbReference type="Proteomes" id="UP000600946"/>
    </source>
</evidence>
<dbReference type="PANTHER" id="PTHR36510:SF1">
    <property type="entry name" value="GLUTAMATE--CYSTEINE LIGASE 2-RELATED"/>
    <property type="match status" value="1"/>
</dbReference>
<reference evidence="7" key="1">
    <citation type="journal article" date="2019" name="Int. J. Syst. Evol. Microbiol.">
        <title>The Global Catalogue of Microorganisms (GCM) 10K type strain sequencing project: providing services to taxonomists for standard genome sequencing and annotation.</title>
        <authorList>
            <consortium name="The Broad Institute Genomics Platform"/>
            <consortium name="The Broad Institute Genome Sequencing Center for Infectious Disease"/>
            <person name="Wu L."/>
            <person name="Ma J."/>
        </authorList>
    </citation>
    <scope>NUCLEOTIDE SEQUENCE [LARGE SCALE GENOMIC DNA]</scope>
    <source>
        <strain evidence="7">JCM 4594</strain>
    </source>
</reference>
<dbReference type="InterPro" id="IPR050141">
    <property type="entry name" value="GCL_type2/YbdK_subfam"/>
</dbReference>
<evidence type="ECO:0000256" key="3">
    <source>
        <dbReference type="ARBA" id="ARBA00022840"/>
    </source>
</evidence>
<dbReference type="EC" id="6.3.2.2" evidence="5"/>
<dbReference type="InterPro" id="IPR011793">
    <property type="entry name" value="YbdK"/>
</dbReference>
<keyword evidence="2 5" id="KW-0547">Nucleotide-binding</keyword>
<organism evidence="6 7">
    <name type="scientific">Streptomyces xanthochromogenes</name>
    <dbReference type="NCBI Taxonomy" id="67384"/>
    <lineage>
        <taxon>Bacteria</taxon>
        <taxon>Bacillati</taxon>
        <taxon>Actinomycetota</taxon>
        <taxon>Actinomycetes</taxon>
        <taxon>Kitasatosporales</taxon>
        <taxon>Streptomycetaceae</taxon>
        <taxon>Streptomyces</taxon>
    </lineage>
</organism>
<dbReference type="EMBL" id="BMUU01000015">
    <property type="protein sequence ID" value="GGY62032.1"/>
    <property type="molecule type" value="Genomic_DNA"/>
</dbReference>
<keyword evidence="7" id="KW-1185">Reference proteome</keyword>
<keyword evidence="1 5" id="KW-0436">Ligase</keyword>